<feature type="compositionally biased region" description="Low complexity" evidence="1">
    <location>
        <begin position="1"/>
        <end position="19"/>
    </location>
</feature>
<evidence type="ECO:0000256" key="1">
    <source>
        <dbReference type="SAM" id="MobiDB-lite"/>
    </source>
</evidence>
<organism evidence="2 3">
    <name type="scientific">Rotaria magnacalcarata</name>
    <dbReference type="NCBI Taxonomy" id="392030"/>
    <lineage>
        <taxon>Eukaryota</taxon>
        <taxon>Metazoa</taxon>
        <taxon>Spiralia</taxon>
        <taxon>Gnathifera</taxon>
        <taxon>Rotifera</taxon>
        <taxon>Eurotatoria</taxon>
        <taxon>Bdelloidea</taxon>
        <taxon>Philodinida</taxon>
        <taxon>Philodinidae</taxon>
        <taxon>Rotaria</taxon>
    </lineage>
</organism>
<proteinExistence type="predicted"/>
<name>A0A8S3A3B8_9BILA</name>
<protein>
    <submittedName>
        <fullName evidence="2">Uncharacterized protein</fullName>
    </submittedName>
</protein>
<evidence type="ECO:0000313" key="3">
    <source>
        <dbReference type="Proteomes" id="UP000681967"/>
    </source>
</evidence>
<comment type="caution">
    <text evidence="2">The sequence shown here is derived from an EMBL/GenBank/DDBJ whole genome shotgun (WGS) entry which is preliminary data.</text>
</comment>
<accession>A0A8S3A3B8</accession>
<sequence length="43" mass="4327">GSTTSSSGGSLSSPGSTATQQQAYSNVTKATFNQNSGQFQQQA</sequence>
<evidence type="ECO:0000313" key="2">
    <source>
        <dbReference type="EMBL" id="CAF4683285.1"/>
    </source>
</evidence>
<reference evidence="2" key="1">
    <citation type="submission" date="2021-02" db="EMBL/GenBank/DDBJ databases">
        <authorList>
            <person name="Nowell W R."/>
        </authorList>
    </citation>
    <scope>NUCLEOTIDE SEQUENCE</scope>
</reference>
<feature type="non-terminal residue" evidence="2">
    <location>
        <position position="43"/>
    </location>
</feature>
<dbReference type="Proteomes" id="UP000681967">
    <property type="component" value="Unassembled WGS sequence"/>
</dbReference>
<feature type="non-terminal residue" evidence="2">
    <location>
        <position position="1"/>
    </location>
</feature>
<feature type="compositionally biased region" description="Polar residues" evidence="1">
    <location>
        <begin position="20"/>
        <end position="43"/>
    </location>
</feature>
<feature type="region of interest" description="Disordered" evidence="1">
    <location>
        <begin position="1"/>
        <end position="43"/>
    </location>
</feature>
<dbReference type="AlphaFoldDB" id="A0A8S3A3B8"/>
<gene>
    <name evidence="2" type="ORF">BYL167_LOCUS43415</name>
</gene>
<dbReference type="EMBL" id="CAJOBH010115422">
    <property type="protein sequence ID" value="CAF4683285.1"/>
    <property type="molecule type" value="Genomic_DNA"/>
</dbReference>